<feature type="transmembrane region" description="Helical" evidence="7">
    <location>
        <begin position="414"/>
        <end position="433"/>
    </location>
</feature>
<feature type="transmembrane region" description="Helical" evidence="7">
    <location>
        <begin position="190"/>
        <end position="208"/>
    </location>
</feature>
<evidence type="ECO:0000256" key="6">
    <source>
        <dbReference type="ARBA" id="ARBA00023136"/>
    </source>
</evidence>
<keyword evidence="3" id="KW-1003">Cell membrane</keyword>
<dbReference type="InterPro" id="IPR036259">
    <property type="entry name" value="MFS_trans_sf"/>
</dbReference>
<feature type="transmembrane region" description="Helical" evidence="7">
    <location>
        <begin position="325"/>
        <end position="343"/>
    </location>
</feature>
<dbReference type="Gene3D" id="1.20.1250.20">
    <property type="entry name" value="MFS general substrate transporter like domains"/>
    <property type="match status" value="2"/>
</dbReference>
<proteinExistence type="inferred from homology"/>
<dbReference type="OrthoDB" id="9766638at2"/>
<evidence type="ECO:0000256" key="3">
    <source>
        <dbReference type="ARBA" id="ARBA00022475"/>
    </source>
</evidence>
<reference evidence="9 10" key="1">
    <citation type="submission" date="2014-06" db="EMBL/GenBank/DDBJ databases">
        <title>Whole Genome Sequences of Three Symbiotic Endozoicomonas Bacteria.</title>
        <authorList>
            <person name="Neave M.J."/>
            <person name="Apprill A."/>
            <person name="Voolstra C.R."/>
        </authorList>
    </citation>
    <scope>NUCLEOTIDE SEQUENCE [LARGE SCALE GENOMIC DNA]</scope>
    <source>
        <strain evidence="9 10">DSM 25634</strain>
    </source>
</reference>
<dbReference type="InterPro" id="IPR000849">
    <property type="entry name" value="Sugar_P_transporter"/>
</dbReference>
<dbReference type="InterPro" id="IPR020846">
    <property type="entry name" value="MFS_dom"/>
</dbReference>
<dbReference type="STRING" id="1137799.GZ78_20490"/>
<keyword evidence="5 7" id="KW-1133">Transmembrane helix</keyword>
<comment type="subcellular location">
    <subcellularLocation>
        <location evidence="1">Cell membrane</location>
        <topology evidence="1">Multi-pass membrane protein</topology>
    </subcellularLocation>
</comment>
<protein>
    <submittedName>
        <fullName evidence="9">sn-glycerol-3-phosphate transporter</fullName>
    </submittedName>
</protein>
<dbReference type="NCBIfam" id="TIGR00881">
    <property type="entry name" value="2A0104"/>
    <property type="match status" value="1"/>
</dbReference>
<dbReference type="PROSITE" id="PS50850">
    <property type="entry name" value="MFS"/>
    <property type="match status" value="1"/>
</dbReference>
<evidence type="ECO:0000256" key="5">
    <source>
        <dbReference type="ARBA" id="ARBA00022989"/>
    </source>
</evidence>
<dbReference type="FunFam" id="1.20.1250.20:FF:000007">
    <property type="entry name" value="Glycerol-3-phosphate transporter"/>
    <property type="match status" value="1"/>
</dbReference>
<dbReference type="PIRSF" id="PIRSF002808">
    <property type="entry name" value="Hexose_phosphate_transp"/>
    <property type="match status" value="1"/>
</dbReference>
<dbReference type="eggNOG" id="COG2271">
    <property type="taxonomic scope" value="Bacteria"/>
</dbReference>
<keyword evidence="6 7" id="KW-0472">Membrane</keyword>
<name>A0A081NEX8_9GAMM</name>
<evidence type="ECO:0000256" key="7">
    <source>
        <dbReference type="SAM" id="Phobius"/>
    </source>
</evidence>
<feature type="transmembrane region" description="Helical" evidence="7">
    <location>
        <begin position="293"/>
        <end position="313"/>
    </location>
</feature>
<feature type="transmembrane region" description="Helical" evidence="7">
    <location>
        <begin position="26"/>
        <end position="44"/>
    </location>
</feature>
<dbReference type="GO" id="GO:0035435">
    <property type="term" value="P:phosphate ion transmembrane transport"/>
    <property type="evidence" value="ECO:0007669"/>
    <property type="project" value="TreeGrafter"/>
</dbReference>
<dbReference type="CDD" id="cd17345">
    <property type="entry name" value="MFS_GlpT"/>
    <property type="match status" value="1"/>
</dbReference>
<keyword evidence="10" id="KW-1185">Reference proteome</keyword>
<dbReference type="GO" id="GO:0061513">
    <property type="term" value="F:glucose 6-phosphate:phosphate antiporter activity"/>
    <property type="evidence" value="ECO:0007669"/>
    <property type="project" value="TreeGrafter"/>
</dbReference>
<evidence type="ECO:0000313" key="10">
    <source>
        <dbReference type="Proteomes" id="UP000028073"/>
    </source>
</evidence>
<dbReference type="Proteomes" id="UP000028073">
    <property type="component" value="Unassembled WGS sequence"/>
</dbReference>
<evidence type="ECO:0000313" key="9">
    <source>
        <dbReference type="EMBL" id="KEQ17001.1"/>
    </source>
</evidence>
<evidence type="ECO:0000256" key="4">
    <source>
        <dbReference type="ARBA" id="ARBA00022692"/>
    </source>
</evidence>
<dbReference type="GO" id="GO:0005886">
    <property type="term" value="C:plasma membrane"/>
    <property type="evidence" value="ECO:0007669"/>
    <property type="project" value="UniProtKB-SubCell"/>
</dbReference>
<dbReference type="InterPro" id="IPR051337">
    <property type="entry name" value="OPA_Antiporter"/>
</dbReference>
<dbReference type="EMBL" id="JOKH01000004">
    <property type="protein sequence ID" value="KEQ17001.1"/>
    <property type="molecule type" value="Genomic_DNA"/>
</dbReference>
<sequence length="451" mass="50195">MLGFLSPPAHQEQIASKEVDETYKKLRTQVLLGVIVGYAAYYLIRKNFSLAMPNLIEQGFTKSELGLALSAVSFAYGFSKFLMGNLSDRSDARKFMSIGLILSALTMIFMGIAPFATASVTSMFALLFLNGWFQGMGYPAGSRVMTHWFSVRERGVKWAYWNTSHNLGAGLVGPMAIFAVYLFGDWQSQLWFHGVVALVLAGITWTLLRDTPQSCGLPSIEAWSGDKLKSYDEHHHEQEMSARDIFFKYVFNNKLLWYLSLANVFVYLVRYGVLDWAPTYLKEVKGFSMAQSGWAYFLYEFAGIPGILLCGWASDRYFKGCRAPVSMWMMAFVCVAIIIYWQNPAGYPMIDNLCLIFVGFLIYGPVVLVGLQAADSAPKKATGTATGLTGLFGYLGGALFANLAMGVIVDSMGWSGGFMLILAACFMAILFLAMTLKQEKEDKAELFNQYK</sequence>
<evidence type="ECO:0000256" key="2">
    <source>
        <dbReference type="ARBA" id="ARBA00009598"/>
    </source>
</evidence>
<feature type="transmembrane region" description="Helical" evidence="7">
    <location>
        <begin position="349"/>
        <end position="371"/>
    </location>
</feature>
<feature type="transmembrane region" description="Helical" evidence="7">
    <location>
        <begin position="383"/>
        <end position="408"/>
    </location>
</feature>
<gene>
    <name evidence="9" type="primary">glpT</name>
    <name evidence="9" type="ORF">GZ78_20490</name>
</gene>
<dbReference type="RefSeq" id="WP_034839397.1">
    <property type="nucleotide sequence ID" value="NZ_JOKH01000004.1"/>
</dbReference>
<accession>A0A081NEX8</accession>
<feature type="transmembrane region" description="Helical" evidence="7">
    <location>
        <begin position="255"/>
        <end position="273"/>
    </location>
</feature>
<feature type="transmembrane region" description="Helical" evidence="7">
    <location>
        <begin position="64"/>
        <end position="83"/>
    </location>
</feature>
<keyword evidence="4 7" id="KW-0812">Transmembrane</keyword>
<dbReference type="InterPro" id="IPR011701">
    <property type="entry name" value="MFS"/>
</dbReference>
<comment type="caution">
    <text evidence="9">The sequence shown here is derived from an EMBL/GenBank/DDBJ whole genome shotgun (WGS) entry which is preliminary data.</text>
</comment>
<dbReference type="PANTHER" id="PTHR43826:SF6">
    <property type="entry name" value="GLYCEROL-3-PHOSPHATE TRANSPORTER"/>
    <property type="match status" value="1"/>
</dbReference>
<evidence type="ECO:0000259" key="8">
    <source>
        <dbReference type="PROSITE" id="PS50850"/>
    </source>
</evidence>
<feature type="transmembrane region" description="Helical" evidence="7">
    <location>
        <begin position="166"/>
        <end position="184"/>
    </location>
</feature>
<dbReference type="SUPFAM" id="SSF103473">
    <property type="entry name" value="MFS general substrate transporter"/>
    <property type="match status" value="1"/>
</dbReference>
<dbReference type="PANTHER" id="PTHR43826">
    <property type="entry name" value="GLUCOSE-6-PHOSPHATE EXCHANGER SLC37A4"/>
    <property type="match status" value="1"/>
</dbReference>
<evidence type="ECO:0000256" key="1">
    <source>
        <dbReference type="ARBA" id="ARBA00004651"/>
    </source>
</evidence>
<comment type="similarity">
    <text evidence="2">Belongs to the major facilitator superfamily. Organophosphate:Pi antiporter (OPA) (TC 2.A.1.4) family.</text>
</comment>
<feature type="domain" description="Major facilitator superfamily (MFS) profile" evidence="8">
    <location>
        <begin position="26"/>
        <end position="440"/>
    </location>
</feature>
<dbReference type="Pfam" id="PF07690">
    <property type="entry name" value="MFS_1"/>
    <property type="match status" value="1"/>
</dbReference>
<dbReference type="AlphaFoldDB" id="A0A081NEX8"/>
<organism evidence="9 10">
    <name type="scientific">Endozoicomonas numazuensis</name>
    <dbReference type="NCBI Taxonomy" id="1137799"/>
    <lineage>
        <taxon>Bacteria</taxon>
        <taxon>Pseudomonadati</taxon>
        <taxon>Pseudomonadota</taxon>
        <taxon>Gammaproteobacteria</taxon>
        <taxon>Oceanospirillales</taxon>
        <taxon>Endozoicomonadaceae</taxon>
        <taxon>Endozoicomonas</taxon>
    </lineage>
</organism>